<gene>
    <name evidence="2" type="ORF">LCGC14_0542340</name>
</gene>
<keyword evidence="1" id="KW-1133">Transmembrane helix</keyword>
<comment type="caution">
    <text evidence="2">The sequence shown here is derived from an EMBL/GenBank/DDBJ whole genome shotgun (WGS) entry which is preliminary data.</text>
</comment>
<feature type="transmembrane region" description="Helical" evidence="1">
    <location>
        <begin position="12"/>
        <end position="36"/>
    </location>
</feature>
<reference evidence="2" key="1">
    <citation type="journal article" date="2015" name="Nature">
        <title>Complex archaea that bridge the gap between prokaryotes and eukaryotes.</title>
        <authorList>
            <person name="Spang A."/>
            <person name="Saw J.H."/>
            <person name="Jorgensen S.L."/>
            <person name="Zaremba-Niedzwiedzka K."/>
            <person name="Martijn J."/>
            <person name="Lind A.E."/>
            <person name="van Eijk R."/>
            <person name="Schleper C."/>
            <person name="Guy L."/>
            <person name="Ettema T.J."/>
        </authorList>
    </citation>
    <scope>NUCLEOTIDE SEQUENCE</scope>
</reference>
<sequence>MNYPVESCCNLVAWLGCVVYVLVVWSIMVSLSDYLVQCLCSVCLCVRANTCNALLSLCFISGRVPVRCPCPCPYRWPCAVSRANMCHQGHGQGTGGRWAGGYYGTHGRNIAYVTGRRFFRRKTLRGLLSRKIVSARTNRGP</sequence>
<accession>A0A0F9RX50</accession>
<evidence type="ECO:0000313" key="2">
    <source>
        <dbReference type="EMBL" id="KKN59399.1"/>
    </source>
</evidence>
<proteinExistence type="predicted"/>
<organism evidence="2">
    <name type="scientific">marine sediment metagenome</name>
    <dbReference type="NCBI Taxonomy" id="412755"/>
    <lineage>
        <taxon>unclassified sequences</taxon>
        <taxon>metagenomes</taxon>
        <taxon>ecological metagenomes</taxon>
    </lineage>
</organism>
<keyword evidence="1" id="KW-0812">Transmembrane</keyword>
<evidence type="ECO:0000256" key="1">
    <source>
        <dbReference type="SAM" id="Phobius"/>
    </source>
</evidence>
<dbReference type="EMBL" id="LAZR01000727">
    <property type="protein sequence ID" value="KKN59399.1"/>
    <property type="molecule type" value="Genomic_DNA"/>
</dbReference>
<dbReference type="AlphaFoldDB" id="A0A0F9RX50"/>
<name>A0A0F9RX50_9ZZZZ</name>
<keyword evidence="1" id="KW-0472">Membrane</keyword>
<protein>
    <submittedName>
        <fullName evidence="2">Uncharacterized protein</fullName>
    </submittedName>
</protein>